<sequence>MDIALCAVYGSAIISVWELVAHLPEELEYIWVTPQFRNDKTVKIRNFSPMKALYIYSRYFIFITLYQFFITEVQSSRRSKPLEEGWILYRSSIFQMFVWCIDLPQMKIVYLLFGGMRKTLYLLVALGLAKLCMDLAIIWTYHLERVEGYRMGPNGLAPISVVSIFTWGEVSLHSILAFLAFLGQRRAKHAPTPASRRLTTFHWATPFMVTGLMLFLVGAHYMEAKSVSQSLYPLLAAAFSALGCRSILIMHSSYYRKKRTIFDPLSSDSDDNLDNVAKEEKSLDLSSQ</sequence>
<evidence type="ECO:0000313" key="2">
    <source>
        <dbReference type="EMBL" id="KJA28978.1"/>
    </source>
</evidence>
<dbReference type="Proteomes" id="UP000054270">
    <property type="component" value="Unassembled WGS sequence"/>
</dbReference>
<organism evidence="2 3">
    <name type="scientific">Hypholoma sublateritium (strain FD-334 SS-4)</name>
    <dbReference type="NCBI Taxonomy" id="945553"/>
    <lineage>
        <taxon>Eukaryota</taxon>
        <taxon>Fungi</taxon>
        <taxon>Dikarya</taxon>
        <taxon>Basidiomycota</taxon>
        <taxon>Agaricomycotina</taxon>
        <taxon>Agaricomycetes</taxon>
        <taxon>Agaricomycetidae</taxon>
        <taxon>Agaricales</taxon>
        <taxon>Agaricineae</taxon>
        <taxon>Strophariaceae</taxon>
        <taxon>Hypholoma</taxon>
    </lineage>
</organism>
<feature type="transmembrane region" description="Helical" evidence="1">
    <location>
        <begin position="93"/>
        <end position="113"/>
    </location>
</feature>
<gene>
    <name evidence="2" type="ORF">HYPSUDRAFT_61822</name>
</gene>
<keyword evidence="1" id="KW-0812">Transmembrane</keyword>
<keyword evidence="3" id="KW-1185">Reference proteome</keyword>
<feature type="transmembrane region" description="Helical" evidence="1">
    <location>
        <begin position="203"/>
        <end position="222"/>
    </location>
</feature>
<feature type="transmembrane region" description="Helical" evidence="1">
    <location>
        <begin position="234"/>
        <end position="255"/>
    </location>
</feature>
<keyword evidence="1" id="KW-1133">Transmembrane helix</keyword>
<dbReference type="EMBL" id="KN817520">
    <property type="protein sequence ID" value="KJA28978.1"/>
    <property type="molecule type" value="Genomic_DNA"/>
</dbReference>
<feature type="transmembrane region" description="Helical" evidence="1">
    <location>
        <begin position="120"/>
        <end position="141"/>
    </location>
</feature>
<accession>A0A0D2MY07</accession>
<evidence type="ECO:0000313" key="3">
    <source>
        <dbReference type="Proteomes" id="UP000054270"/>
    </source>
</evidence>
<reference evidence="3" key="1">
    <citation type="submission" date="2014-04" db="EMBL/GenBank/DDBJ databases">
        <title>Evolutionary Origins and Diversification of the Mycorrhizal Mutualists.</title>
        <authorList>
            <consortium name="DOE Joint Genome Institute"/>
            <consortium name="Mycorrhizal Genomics Consortium"/>
            <person name="Kohler A."/>
            <person name="Kuo A."/>
            <person name="Nagy L.G."/>
            <person name="Floudas D."/>
            <person name="Copeland A."/>
            <person name="Barry K.W."/>
            <person name="Cichocki N."/>
            <person name="Veneault-Fourrey C."/>
            <person name="LaButti K."/>
            <person name="Lindquist E.A."/>
            <person name="Lipzen A."/>
            <person name="Lundell T."/>
            <person name="Morin E."/>
            <person name="Murat C."/>
            <person name="Riley R."/>
            <person name="Ohm R."/>
            <person name="Sun H."/>
            <person name="Tunlid A."/>
            <person name="Henrissat B."/>
            <person name="Grigoriev I.V."/>
            <person name="Hibbett D.S."/>
            <person name="Martin F."/>
        </authorList>
    </citation>
    <scope>NUCLEOTIDE SEQUENCE [LARGE SCALE GENOMIC DNA]</scope>
    <source>
        <strain evidence="3">FD-334 SS-4</strain>
    </source>
</reference>
<keyword evidence="1" id="KW-0472">Membrane</keyword>
<feature type="transmembrane region" description="Helical" evidence="1">
    <location>
        <begin position="53"/>
        <end position="73"/>
    </location>
</feature>
<feature type="transmembrane region" description="Helical" evidence="1">
    <location>
        <begin position="161"/>
        <end position="182"/>
    </location>
</feature>
<name>A0A0D2MY07_HYPSF</name>
<protein>
    <submittedName>
        <fullName evidence="2">Uncharacterized protein</fullName>
    </submittedName>
</protein>
<dbReference type="AlphaFoldDB" id="A0A0D2MY07"/>
<proteinExistence type="predicted"/>
<evidence type="ECO:0000256" key="1">
    <source>
        <dbReference type="SAM" id="Phobius"/>
    </source>
</evidence>